<gene>
    <name evidence="1" type="ORF">AVDCRST_MAG02-1299</name>
</gene>
<proteinExistence type="predicted"/>
<protein>
    <submittedName>
        <fullName evidence="1">Uncharacterized protein</fullName>
    </submittedName>
</protein>
<evidence type="ECO:0000313" key="1">
    <source>
        <dbReference type="EMBL" id="CAA9454008.1"/>
    </source>
</evidence>
<sequence>MRTTASLGARGGRSVMAVLLAAIAAGLVGVLLASGPAGAHDHLVPGTVLKKGARELQAGTLVKESDWVYPADGGLCANESTIYRTRFPETDSVAAGAKLRVRVFKAQRPDSFAIAAYRSVDKDGMPVGEARLLSRTLERVVRDGKTVAWDAAFRVGRPSRDYYLVTEGHWQDREGCGTDQFAHWSFHVKTRSGS</sequence>
<organism evidence="1">
    <name type="scientific">uncultured Rubrobacteraceae bacterium</name>
    <dbReference type="NCBI Taxonomy" id="349277"/>
    <lineage>
        <taxon>Bacteria</taxon>
        <taxon>Bacillati</taxon>
        <taxon>Actinomycetota</taxon>
        <taxon>Rubrobacteria</taxon>
        <taxon>Rubrobacterales</taxon>
        <taxon>Rubrobacteraceae</taxon>
        <taxon>environmental samples</taxon>
    </lineage>
</organism>
<accession>A0A6J4QW43</accession>
<dbReference type="EMBL" id="CADCVH010000042">
    <property type="protein sequence ID" value="CAA9454008.1"/>
    <property type="molecule type" value="Genomic_DNA"/>
</dbReference>
<dbReference type="AlphaFoldDB" id="A0A6J4QW43"/>
<name>A0A6J4QW43_9ACTN</name>
<reference evidence="1" key="1">
    <citation type="submission" date="2020-02" db="EMBL/GenBank/DDBJ databases">
        <authorList>
            <person name="Meier V. D."/>
        </authorList>
    </citation>
    <scope>NUCLEOTIDE SEQUENCE</scope>
    <source>
        <strain evidence="1">AVDCRST_MAG02</strain>
    </source>
</reference>